<accession>F2NXJ2</accession>
<dbReference type="eggNOG" id="ENOG50344DK">
    <property type="taxonomic scope" value="Bacteria"/>
</dbReference>
<evidence type="ECO:0000313" key="3">
    <source>
        <dbReference type="Proteomes" id="UP000006852"/>
    </source>
</evidence>
<feature type="transmembrane region" description="Helical" evidence="1">
    <location>
        <begin position="125"/>
        <end position="145"/>
    </location>
</feature>
<name>F2NXJ2_TRES6</name>
<feature type="transmembrane region" description="Helical" evidence="1">
    <location>
        <begin position="5"/>
        <end position="22"/>
    </location>
</feature>
<dbReference type="Proteomes" id="UP000006852">
    <property type="component" value="Chromosome"/>
</dbReference>
<evidence type="ECO:0000313" key="2">
    <source>
        <dbReference type="EMBL" id="AEB14071.1"/>
    </source>
</evidence>
<keyword evidence="1" id="KW-0812">Transmembrane</keyword>
<reference evidence="3" key="2">
    <citation type="submission" date="2011-04" db="EMBL/GenBank/DDBJ databases">
        <title>The complete genome of chromosome of Treponema succinifaciens DSM 2489.</title>
        <authorList>
            <person name="Lucas S."/>
            <person name="Copeland A."/>
            <person name="Lapidus A."/>
            <person name="Bruce D."/>
            <person name="Goodwin L."/>
            <person name="Pitluck S."/>
            <person name="Peters L."/>
            <person name="Kyrpides N."/>
            <person name="Mavromatis K."/>
            <person name="Ivanova N."/>
            <person name="Ovchinnikova G."/>
            <person name="Teshima H."/>
            <person name="Detter J.C."/>
            <person name="Tapia R."/>
            <person name="Han C."/>
            <person name="Land M."/>
            <person name="Hauser L."/>
            <person name="Markowitz V."/>
            <person name="Cheng J.-F."/>
            <person name="Hugenholtz P."/>
            <person name="Woyke T."/>
            <person name="Wu D."/>
            <person name="Gronow S."/>
            <person name="Wellnitz S."/>
            <person name="Brambilla E."/>
            <person name="Klenk H.-P."/>
            <person name="Eisen J.A."/>
        </authorList>
    </citation>
    <scope>NUCLEOTIDE SEQUENCE [LARGE SCALE GENOMIC DNA]</scope>
    <source>
        <strain evidence="3">ATCC 33096 / DSM 2489 / 6091</strain>
    </source>
</reference>
<dbReference type="STRING" id="869209.Tresu_1159"/>
<dbReference type="GeneID" id="302998319"/>
<gene>
    <name evidence="2" type="ordered locus">Tresu_1159</name>
</gene>
<dbReference type="AlphaFoldDB" id="F2NXJ2"/>
<feature type="transmembrane region" description="Helical" evidence="1">
    <location>
        <begin position="52"/>
        <end position="71"/>
    </location>
</feature>
<reference evidence="2 3" key="1">
    <citation type="journal article" date="2011" name="Stand. Genomic Sci.">
        <title>Complete genome sequence of Treponema succinifaciens type strain (6091).</title>
        <authorList>
            <person name="Han C."/>
            <person name="Gronow S."/>
            <person name="Teshima H."/>
            <person name="Lapidus A."/>
            <person name="Nolan M."/>
            <person name="Lucas S."/>
            <person name="Hammon N."/>
            <person name="Deshpande S."/>
            <person name="Cheng J.F."/>
            <person name="Zeytun A."/>
            <person name="Tapia R."/>
            <person name="Goodwin L."/>
            <person name="Pitluck S."/>
            <person name="Liolios K."/>
            <person name="Pagani I."/>
            <person name="Ivanova N."/>
            <person name="Mavromatis K."/>
            <person name="Mikhailova N."/>
            <person name="Huntemann M."/>
            <person name="Pati A."/>
            <person name="Chen A."/>
            <person name="Palaniappan K."/>
            <person name="Land M."/>
            <person name="Hauser L."/>
            <person name="Brambilla E.M."/>
            <person name="Rohde M."/>
            <person name="Goker M."/>
            <person name="Woyke T."/>
            <person name="Bristow J."/>
            <person name="Eisen J.A."/>
            <person name="Markowitz V."/>
            <person name="Hugenholtz P."/>
            <person name="Kyrpides N.C."/>
            <person name="Klenk H.P."/>
            <person name="Detter J.C."/>
        </authorList>
    </citation>
    <scope>NUCLEOTIDE SEQUENCE [LARGE SCALE GENOMIC DNA]</scope>
    <source>
        <strain evidence="3">ATCC 33096 / DSM 2489 / 6091</strain>
    </source>
</reference>
<sequence length="146" mass="15936">MAQFYFLSVLLNILAGLILIYGKNLVGLKSSDNDSESAQKISFGGLNFDSPGFRLVVGVLCVFVAVMKILSVFRNDIPVIGDLFPVVAGFLSGASILLEYYIFTSSESDSVPPAVYKVFIESRKYIGIICILAGILHFVFPQVMLL</sequence>
<dbReference type="EMBL" id="CP002631">
    <property type="protein sequence ID" value="AEB14071.1"/>
    <property type="molecule type" value="Genomic_DNA"/>
</dbReference>
<keyword evidence="1" id="KW-0472">Membrane</keyword>
<feature type="transmembrane region" description="Helical" evidence="1">
    <location>
        <begin position="83"/>
        <end position="103"/>
    </location>
</feature>
<evidence type="ECO:0000256" key="1">
    <source>
        <dbReference type="SAM" id="Phobius"/>
    </source>
</evidence>
<protein>
    <submittedName>
        <fullName evidence="2">Uncharacterized protein</fullName>
    </submittedName>
</protein>
<organism evidence="2 3">
    <name type="scientific">Treponema succinifaciens (strain ATCC 33096 / DSM 2489 / 6091)</name>
    <dbReference type="NCBI Taxonomy" id="869209"/>
    <lineage>
        <taxon>Bacteria</taxon>
        <taxon>Pseudomonadati</taxon>
        <taxon>Spirochaetota</taxon>
        <taxon>Spirochaetia</taxon>
        <taxon>Spirochaetales</taxon>
        <taxon>Treponemataceae</taxon>
        <taxon>Treponema</taxon>
    </lineage>
</organism>
<dbReference type="RefSeq" id="WP_013701360.1">
    <property type="nucleotide sequence ID" value="NC_015385.1"/>
</dbReference>
<proteinExistence type="predicted"/>
<dbReference type="OrthoDB" id="360935at2"/>
<dbReference type="HOGENOM" id="CLU_154627_0_0_12"/>
<keyword evidence="3" id="KW-1185">Reference proteome</keyword>
<dbReference type="KEGG" id="tsu:Tresu_1159"/>
<keyword evidence="1" id="KW-1133">Transmembrane helix</keyword>